<reference evidence="13" key="1">
    <citation type="submission" date="2025-08" db="UniProtKB">
        <authorList>
            <consortium name="RefSeq"/>
        </authorList>
    </citation>
    <scope>IDENTIFICATION</scope>
    <source>
        <strain evidence="13">15112-1751.03</strain>
        <tissue evidence="13">Whole Adult</tissue>
    </source>
</reference>
<evidence type="ECO:0000256" key="11">
    <source>
        <dbReference type="RuleBase" id="RU351113"/>
    </source>
</evidence>
<evidence type="ECO:0000256" key="5">
    <source>
        <dbReference type="ARBA" id="ARBA00022725"/>
    </source>
</evidence>
<dbReference type="GO" id="GO:0004984">
    <property type="term" value="F:olfactory receptor activity"/>
    <property type="evidence" value="ECO:0007669"/>
    <property type="project" value="InterPro"/>
</dbReference>
<evidence type="ECO:0000256" key="4">
    <source>
        <dbReference type="ARBA" id="ARBA00022692"/>
    </source>
</evidence>
<feature type="transmembrane region" description="Helical" evidence="11">
    <location>
        <begin position="60"/>
        <end position="87"/>
    </location>
</feature>
<sequence length="420" mass="49331">MVGKLGRYTETMATSDKTIKLKKFFQFVNIFYLSIGMVAYDTEEWNNRHTPEVRKWTSRLLSWIFICQVLNLNLVLISELIYVGLAFASANNFLEATMNLCFIGYVVIGVIKIRDIWSQRSQLTLVVAQLQRLHPTNAGEQGEYLMDKYLRDYRKVSIFYFSMYLVLIWIYNLYWVFYYLVYDFWLGIRTFKRMLPYYCWTPWDWSTNWSYYVMYFSQNLAGQTCVSGQLAADMFMCALVTLLVMHFKRLATQIEQHVAGQQSPAKDLTFLQKNIVYHQRLLVLCEDVNQIFGISLFCNFASSSFIICFMIFQITIGGNIDTLVMLAFFLFCAMVQVFMIGSYAQRLINASQQIGQAVYNHDWYGGELRYRQMLILIIKRAQRPSYLKASIFLNVSLITVTDLLQLSYKFFALLRTMYAK</sequence>
<proteinExistence type="inferred from homology"/>
<dbReference type="InterPro" id="IPR004117">
    <property type="entry name" value="7tm6_olfct_rcpt"/>
</dbReference>
<evidence type="ECO:0000256" key="6">
    <source>
        <dbReference type="ARBA" id="ARBA00022989"/>
    </source>
</evidence>
<evidence type="ECO:0000256" key="8">
    <source>
        <dbReference type="ARBA" id="ARBA00023170"/>
    </source>
</evidence>
<protein>
    <recommendedName>
        <fullName evidence="11">Odorant receptor</fullName>
    </recommendedName>
</protein>
<dbReference type="Proteomes" id="UP000515160">
    <property type="component" value="Chromosome 2R"/>
</dbReference>
<feature type="transmembrane region" description="Helical" evidence="11">
    <location>
        <begin position="220"/>
        <end position="244"/>
    </location>
</feature>
<comment type="subcellular location">
    <subcellularLocation>
        <location evidence="1 11">Cell membrane</location>
        <topology evidence="1 11">Multi-pass membrane protein</topology>
    </subcellularLocation>
</comment>
<keyword evidence="7 11" id="KW-0472">Membrane</keyword>
<feature type="transmembrane region" description="Helical" evidence="11">
    <location>
        <begin position="158"/>
        <end position="181"/>
    </location>
</feature>
<dbReference type="OrthoDB" id="8185860at2759"/>
<evidence type="ECO:0000256" key="9">
    <source>
        <dbReference type="ARBA" id="ARBA00023224"/>
    </source>
</evidence>
<name>A0A6P8XZ87_DROAB</name>
<comment type="subunit">
    <text evidence="10">Interacts with Orco. Complexes exist early in the endomembrane system in olfactory sensory neurons (OSNs), coupling these complexes to the conserved ciliary trafficking pathway.</text>
</comment>
<evidence type="ECO:0000256" key="2">
    <source>
        <dbReference type="ARBA" id="ARBA00022475"/>
    </source>
</evidence>
<keyword evidence="5 11" id="KW-0552">Olfaction</keyword>
<evidence type="ECO:0000313" key="13">
    <source>
        <dbReference type="RefSeq" id="XP_034116625.1"/>
    </source>
</evidence>
<accession>A0A6P8XZ87</accession>
<evidence type="ECO:0000313" key="12">
    <source>
        <dbReference type="Proteomes" id="UP000515160"/>
    </source>
</evidence>
<keyword evidence="8 11" id="KW-0675">Receptor</keyword>
<feature type="transmembrane region" description="Helical" evidence="11">
    <location>
        <begin position="322"/>
        <end position="344"/>
    </location>
</feature>
<evidence type="ECO:0000256" key="10">
    <source>
        <dbReference type="ARBA" id="ARBA00038679"/>
    </source>
</evidence>
<comment type="similarity">
    <text evidence="11">Belongs to the insect chemoreceptor superfamily. Heteromeric odorant receptor channel (TC 1.A.69) family.</text>
</comment>
<dbReference type="GO" id="GO:0007165">
    <property type="term" value="P:signal transduction"/>
    <property type="evidence" value="ECO:0007669"/>
    <property type="project" value="UniProtKB-KW"/>
</dbReference>
<keyword evidence="2" id="KW-1003">Cell membrane</keyword>
<dbReference type="RefSeq" id="XP_034116625.1">
    <property type="nucleotide sequence ID" value="XM_034260734.2"/>
</dbReference>
<organism evidence="12 13">
    <name type="scientific">Drosophila albomicans</name>
    <name type="common">Fruit fly</name>
    <dbReference type="NCBI Taxonomy" id="7291"/>
    <lineage>
        <taxon>Eukaryota</taxon>
        <taxon>Metazoa</taxon>
        <taxon>Ecdysozoa</taxon>
        <taxon>Arthropoda</taxon>
        <taxon>Hexapoda</taxon>
        <taxon>Insecta</taxon>
        <taxon>Pterygota</taxon>
        <taxon>Neoptera</taxon>
        <taxon>Endopterygota</taxon>
        <taxon>Diptera</taxon>
        <taxon>Brachycera</taxon>
        <taxon>Muscomorpha</taxon>
        <taxon>Ephydroidea</taxon>
        <taxon>Drosophilidae</taxon>
        <taxon>Drosophila</taxon>
    </lineage>
</organism>
<gene>
    <name evidence="13" type="primary">LOC117576159</name>
</gene>
<dbReference type="CTD" id="41011"/>
<dbReference type="AlphaFoldDB" id="A0A6P8XZ87"/>
<feature type="transmembrane region" description="Helical" evidence="11">
    <location>
        <begin position="386"/>
        <end position="408"/>
    </location>
</feature>
<dbReference type="GeneID" id="117576159"/>
<dbReference type="Pfam" id="PF02949">
    <property type="entry name" value="7tm_6"/>
    <property type="match status" value="1"/>
</dbReference>
<keyword evidence="12" id="KW-1185">Reference proteome</keyword>
<keyword evidence="3 11" id="KW-0716">Sensory transduction</keyword>
<dbReference type="GO" id="GO:0005886">
    <property type="term" value="C:plasma membrane"/>
    <property type="evidence" value="ECO:0007669"/>
    <property type="project" value="UniProtKB-SubCell"/>
</dbReference>
<feature type="transmembrane region" description="Helical" evidence="11">
    <location>
        <begin position="291"/>
        <end position="316"/>
    </location>
</feature>
<evidence type="ECO:0000256" key="7">
    <source>
        <dbReference type="ARBA" id="ARBA00023136"/>
    </source>
</evidence>
<keyword evidence="9 11" id="KW-0807">Transducer</keyword>
<keyword evidence="4 11" id="KW-0812">Transmembrane</keyword>
<feature type="transmembrane region" description="Helical" evidence="11">
    <location>
        <begin position="93"/>
        <end position="111"/>
    </location>
</feature>
<dbReference type="PANTHER" id="PTHR21137">
    <property type="entry name" value="ODORANT RECEPTOR"/>
    <property type="match status" value="1"/>
</dbReference>
<evidence type="ECO:0000256" key="3">
    <source>
        <dbReference type="ARBA" id="ARBA00022606"/>
    </source>
</evidence>
<dbReference type="PANTHER" id="PTHR21137:SF44">
    <property type="entry name" value="ODORANT RECEPTOR 13A-RELATED"/>
    <property type="match status" value="1"/>
</dbReference>
<evidence type="ECO:0000256" key="1">
    <source>
        <dbReference type="ARBA" id="ARBA00004651"/>
    </source>
</evidence>
<dbReference type="GO" id="GO:0005549">
    <property type="term" value="F:odorant binding"/>
    <property type="evidence" value="ECO:0007669"/>
    <property type="project" value="InterPro"/>
</dbReference>
<keyword evidence="6 11" id="KW-1133">Transmembrane helix</keyword>